<feature type="transmembrane region" description="Helical" evidence="1">
    <location>
        <begin position="125"/>
        <end position="144"/>
    </location>
</feature>
<keyword evidence="1" id="KW-1133">Transmembrane helix</keyword>
<feature type="transmembrane region" description="Helical" evidence="1">
    <location>
        <begin position="83"/>
        <end position="105"/>
    </location>
</feature>
<reference evidence="2 3" key="1">
    <citation type="journal article" date="2022" name="Syst. Appl. Microbiol.">
        <title>Natronocalculus amylovorans gen. nov., sp. nov., and Natranaeroarchaeum aerophilus sp. nov., dominant culturable amylolytic natronoarchaea from hypersaline soda lakes in southwestern Siberia.</title>
        <authorList>
            <person name="Sorokin D.Y."/>
            <person name="Elcheninov A.G."/>
            <person name="Khizhniak T.V."/>
            <person name="Koenen M."/>
            <person name="Bale N.J."/>
            <person name="Damste J.S.S."/>
            <person name="Kublanov I.V."/>
        </authorList>
    </citation>
    <scope>NUCLEOTIDE SEQUENCE [LARGE SCALE GENOMIC DNA]</scope>
    <source>
        <strain evidence="2 3">AArc-St1-1</strain>
    </source>
</reference>
<proteinExistence type="predicted"/>
<comment type="caution">
    <text evidence="2">The sequence shown here is derived from an EMBL/GenBank/DDBJ whole genome shotgun (WGS) entry which is preliminary data.</text>
</comment>
<dbReference type="EMBL" id="JAKRVY010000004">
    <property type="protein sequence ID" value="MCL9813768.1"/>
    <property type="molecule type" value="Genomic_DNA"/>
</dbReference>
<sequence>MAWVRSEYAGELAVVSAWLAALLPWNVTYATIIEGEVTILSIRFPFVQLRYLLGVELPGDEGLSIDHPMAARSLVEGDPMMVYNLWIVGALFVLAAVGLSVVMYLREKWVTERLPRSPVRVMGALLAGATIALSASTVAIITHGEFGGGLPIPIGLVVLGALSWILLTVDLA</sequence>
<feature type="transmembrane region" description="Helical" evidence="1">
    <location>
        <begin position="150"/>
        <end position="169"/>
    </location>
</feature>
<evidence type="ECO:0008006" key="4">
    <source>
        <dbReference type="Google" id="ProtNLM"/>
    </source>
</evidence>
<name>A0AAE3FRX2_9EURY</name>
<gene>
    <name evidence="2" type="ORF">AArcSt11_08900</name>
</gene>
<keyword evidence="1" id="KW-0472">Membrane</keyword>
<accession>A0AAE3FRX2</accession>
<protein>
    <recommendedName>
        <fullName evidence="4">TIGR04206 family protein</fullName>
    </recommendedName>
</protein>
<dbReference type="Proteomes" id="UP001202674">
    <property type="component" value="Unassembled WGS sequence"/>
</dbReference>
<dbReference type="RefSeq" id="WP_250596417.1">
    <property type="nucleotide sequence ID" value="NZ_JAKRVY010000004.1"/>
</dbReference>
<dbReference type="AlphaFoldDB" id="A0AAE3FRX2"/>
<keyword evidence="3" id="KW-1185">Reference proteome</keyword>
<organism evidence="2 3">
    <name type="scientific">Natranaeroarchaeum aerophilus</name>
    <dbReference type="NCBI Taxonomy" id="2917711"/>
    <lineage>
        <taxon>Archaea</taxon>
        <taxon>Methanobacteriati</taxon>
        <taxon>Methanobacteriota</taxon>
        <taxon>Stenosarchaea group</taxon>
        <taxon>Halobacteria</taxon>
        <taxon>Halobacteriales</taxon>
        <taxon>Natronoarchaeaceae</taxon>
        <taxon>Natranaeroarchaeum</taxon>
    </lineage>
</organism>
<evidence type="ECO:0000313" key="3">
    <source>
        <dbReference type="Proteomes" id="UP001202674"/>
    </source>
</evidence>
<evidence type="ECO:0000256" key="1">
    <source>
        <dbReference type="SAM" id="Phobius"/>
    </source>
</evidence>
<evidence type="ECO:0000313" key="2">
    <source>
        <dbReference type="EMBL" id="MCL9813768.1"/>
    </source>
</evidence>
<dbReference type="InterPro" id="IPR055971">
    <property type="entry name" value="DUF7549"/>
</dbReference>
<dbReference type="Pfam" id="PF24417">
    <property type="entry name" value="DUF7549"/>
    <property type="match status" value="1"/>
</dbReference>
<keyword evidence="1" id="KW-0812">Transmembrane</keyword>